<dbReference type="PANTHER" id="PTHR47683">
    <property type="entry name" value="PSEUDOURIDINE SYNTHASE FAMILY PROTEIN-RELATED"/>
    <property type="match status" value="1"/>
</dbReference>
<dbReference type="InterPro" id="IPR020103">
    <property type="entry name" value="PsdUridine_synth_cat_dom_sf"/>
</dbReference>
<dbReference type="InterPro" id="IPR042092">
    <property type="entry name" value="PsdUridine_s_RsuA/RluB/E/F_cat"/>
</dbReference>
<dbReference type="SUPFAM" id="SSF55120">
    <property type="entry name" value="Pseudouridine synthase"/>
    <property type="match status" value="1"/>
</dbReference>
<dbReference type="InterPro" id="IPR050343">
    <property type="entry name" value="RsuA_PseudoU_synthase"/>
</dbReference>
<proteinExistence type="inferred from homology"/>
<dbReference type="PANTHER" id="PTHR47683:SF2">
    <property type="entry name" value="RNA-BINDING S4 DOMAIN-CONTAINING PROTEIN"/>
    <property type="match status" value="1"/>
</dbReference>
<reference evidence="4 5" key="1">
    <citation type="submission" date="2020-02" db="EMBL/GenBank/DDBJ databases">
        <title>Genome analysis of Thermosulfuriphilus ammonigenes ST65T, an anaerobic thermophilic chemolithoautotrophic bacterium isolated from a deep-sea hydrothermal vent.</title>
        <authorList>
            <person name="Slobodkina G."/>
            <person name="Allioux M."/>
            <person name="Merkel A."/>
            <person name="Alain K."/>
            <person name="Jebbar M."/>
            <person name="Slobodkin A."/>
        </authorList>
    </citation>
    <scope>NUCLEOTIDE SEQUENCE [LARGE SCALE GENOMIC DNA]</scope>
    <source>
        <strain evidence="4 5">ST65</strain>
    </source>
</reference>
<dbReference type="InterPro" id="IPR020094">
    <property type="entry name" value="TruA/RsuA/RluB/E/F_N"/>
</dbReference>
<protein>
    <recommendedName>
        <fullName evidence="3">Pseudouridine synthase</fullName>
        <ecNumber evidence="3">5.4.99.-</ecNumber>
    </recommendedName>
</protein>
<sequence length="245" mass="27920">MAEERLQKLIARAGVTSRRKAEELIRAGRVKIDGQVVCELGLKVDPEKSDIRVDDQPIRLEPPVYLLLHKPAGYLTALSDPHGRRTIKDLIKEVPYRVFPVGRLDNATEGLLILTNDGELAHRLLHPRYGVEKVYHAQVKGHPRPEKIKWLIEEGVIVEGKRVRPRSIKQLGRTRRTTMFEVVVTEGRKREIRHLFAAIGHPVRYLKRVRFGPLTLGDLPIGGWRYLSPEEVQALKKIIKGGDKT</sequence>
<dbReference type="RefSeq" id="WP_166031437.1">
    <property type="nucleotide sequence ID" value="NZ_CP048877.1"/>
</dbReference>
<dbReference type="Pfam" id="PF01479">
    <property type="entry name" value="S4"/>
    <property type="match status" value="1"/>
</dbReference>
<dbReference type="InterPro" id="IPR000748">
    <property type="entry name" value="PsdUridine_synth_RsuA/RluB/E/F"/>
</dbReference>
<gene>
    <name evidence="4" type="ORF">G4V39_02495</name>
</gene>
<dbReference type="InterPro" id="IPR006145">
    <property type="entry name" value="PsdUridine_synth_RsuA/RluA"/>
</dbReference>
<dbReference type="GO" id="GO:0120159">
    <property type="term" value="F:rRNA pseudouridine synthase activity"/>
    <property type="evidence" value="ECO:0007669"/>
    <property type="project" value="UniProtKB-ARBA"/>
</dbReference>
<dbReference type="InterPro" id="IPR036986">
    <property type="entry name" value="S4_RNA-bd_sf"/>
</dbReference>
<dbReference type="SMART" id="SM00363">
    <property type="entry name" value="S4"/>
    <property type="match status" value="1"/>
</dbReference>
<dbReference type="SUPFAM" id="SSF55174">
    <property type="entry name" value="Alpha-L RNA-binding motif"/>
    <property type="match status" value="1"/>
</dbReference>
<dbReference type="EC" id="5.4.99.-" evidence="3"/>
<evidence type="ECO:0000313" key="5">
    <source>
        <dbReference type="Proteomes" id="UP000502179"/>
    </source>
</evidence>
<evidence type="ECO:0000256" key="2">
    <source>
        <dbReference type="ARBA" id="ARBA00023235"/>
    </source>
</evidence>
<dbReference type="Proteomes" id="UP000502179">
    <property type="component" value="Chromosome"/>
</dbReference>
<dbReference type="FunFam" id="3.10.290.10:FF:000003">
    <property type="entry name" value="Pseudouridine synthase"/>
    <property type="match status" value="1"/>
</dbReference>
<dbReference type="PROSITE" id="PS50889">
    <property type="entry name" value="S4"/>
    <property type="match status" value="1"/>
</dbReference>
<dbReference type="Gene3D" id="3.30.70.580">
    <property type="entry name" value="Pseudouridine synthase I, catalytic domain, N-terminal subdomain"/>
    <property type="match status" value="1"/>
</dbReference>
<dbReference type="Pfam" id="PF00849">
    <property type="entry name" value="PseudoU_synth_2"/>
    <property type="match status" value="1"/>
</dbReference>
<evidence type="ECO:0000256" key="1">
    <source>
        <dbReference type="ARBA" id="ARBA00008348"/>
    </source>
</evidence>
<dbReference type="GO" id="GO:0000455">
    <property type="term" value="P:enzyme-directed rRNA pseudouridine synthesis"/>
    <property type="evidence" value="ECO:0007669"/>
    <property type="project" value="UniProtKB-ARBA"/>
</dbReference>
<dbReference type="AlphaFoldDB" id="A0A6G7PU58"/>
<evidence type="ECO:0000256" key="3">
    <source>
        <dbReference type="RuleBase" id="RU003887"/>
    </source>
</evidence>
<dbReference type="CDD" id="cd02870">
    <property type="entry name" value="PseudoU_synth_RsuA_like"/>
    <property type="match status" value="1"/>
</dbReference>
<dbReference type="Gene3D" id="3.10.290.10">
    <property type="entry name" value="RNA-binding S4 domain"/>
    <property type="match status" value="1"/>
</dbReference>
<name>A0A6G7PU58_9BACT</name>
<dbReference type="InterPro" id="IPR018496">
    <property type="entry name" value="PsdUridine_synth_RsuA/RluB_CS"/>
</dbReference>
<comment type="similarity">
    <text evidence="1 3">Belongs to the pseudouridine synthase RsuA family.</text>
</comment>
<keyword evidence="2 3" id="KW-0413">Isomerase</keyword>
<dbReference type="GO" id="GO:0003723">
    <property type="term" value="F:RNA binding"/>
    <property type="evidence" value="ECO:0007669"/>
    <property type="project" value="InterPro"/>
</dbReference>
<dbReference type="Gene3D" id="3.30.70.1560">
    <property type="entry name" value="Alpha-L RNA-binding motif"/>
    <property type="match status" value="1"/>
</dbReference>
<dbReference type="PROSITE" id="PS01149">
    <property type="entry name" value="PSI_RSU"/>
    <property type="match status" value="1"/>
</dbReference>
<dbReference type="CDD" id="cd00165">
    <property type="entry name" value="S4"/>
    <property type="match status" value="1"/>
</dbReference>
<organism evidence="4 5">
    <name type="scientific">Thermosulfuriphilus ammonigenes</name>
    <dbReference type="NCBI Taxonomy" id="1936021"/>
    <lineage>
        <taxon>Bacteria</taxon>
        <taxon>Pseudomonadati</taxon>
        <taxon>Thermodesulfobacteriota</taxon>
        <taxon>Thermodesulfobacteria</taxon>
        <taxon>Thermodesulfobacteriales</taxon>
        <taxon>Thermodesulfobacteriaceae</taxon>
        <taxon>Thermosulfuriphilus</taxon>
    </lineage>
</organism>
<dbReference type="NCBIfam" id="TIGR00093">
    <property type="entry name" value="pseudouridine synthase"/>
    <property type="match status" value="1"/>
</dbReference>
<evidence type="ECO:0000313" key="4">
    <source>
        <dbReference type="EMBL" id="QIJ71215.1"/>
    </source>
</evidence>
<dbReference type="InterPro" id="IPR002942">
    <property type="entry name" value="S4_RNA-bd"/>
</dbReference>
<dbReference type="KEGG" id="tav:G4V39_02495"/>
<accession>A0A6G7PU58</accession>
<keyword evidence="5" id="KW-1185">Reference proteome</keyword>
<dbReference type="EMBL" id="CP048877">
    <property type="protein sequence ID" value="QIJ71215.1"/>
    <property type="molecule type" value="Genomic_DNA"/>
</dbReference>